<keyword evidence="3 4" id="KW-0687">Ribonucleoprotein</keyword>
<dbReference type="Pfam" id="PF00203">
    <property type="entry name" value="Ribosomal_S19"/>
    <property type="match status" value="1"/>
</dbReference>
<evidence type="ECO:0000256" key="1">
    <source>
        <dbReference type="ARBA" id="ARBA00007345"/>
    </source>
</evidence>
<protein>
    <recommendedName>
        <fullName evidence="7">Ribosomal protein S19</fullName>
    </recommendedName>
</protein>
<keyword evidence="2 4" id="KW-0689">Ribosomal protein</keyword>
<reference evidence="5 6" key="1">
    <citation type="submission" date="2021-02" db="EMBL/GenBank/DDBJ databases">
        <title>Variation within the Batrachochytrium salamandrivorans European outbreak.</title>
        <authorList>
            <person name="Kelly M."/>
            <person name="Pasmans F."/>
            <person name="Shea T.P."/>
            <person name="Munoz J.F."/>
            <person name="Carranza S."/>
            <person name="Cuomo C.A."/>
            <person name="Martel A."/>
        </authorList>
    </citation>
    <scope>NUCLEOTIDE SEQUENCE [LARGE SCALE GENOMIC DNA]</scope>
    <source>
        <strain evidence="5 6">AMFP18/2</strain>
    </source>
</reference>
<dbReference type="Gene3D" id="3.30.860.10">
    <property type="entry name" value="30s Ribosomal Protein S19, Chain A"/>
    <property type="match status" value="1"/>
</dbReference>
<evidence type="ECO:0008006" key="7">
    <source>
        <dbReference type="Google" id="ProtNLM"/>
    </source>
</evidence>
<name>A0ABQ8FED6_9FUNG</name>
<dbReference type="HAMAP" id="MF_00531">
    <property type="entry name" value="Ribosomal_uS19"/>
    <property type="match status" value="1"/>
</dbReference>
<evidence type="ECO:0000256" key="2">
    <source>
        <dbReference type="ARBA" id="ARBA00022980"/>
    </source>
</evidence>
<proteinExistence type="inferred from homology"/>
<dbReference type="SUPFAM" id="SSF54570">
    <property type="entry name" value="Ribosomal protein S19"/>
    <property type="match status" value="1"/>
</dbReference>
<evidence type="ECO:0000313" key="5">
    <source>
        <dbReference type="EMBL" id="KAH6595353.1"/>
    </source>
</evidence>
<dbReference type="InterPro" id="IPR023575">
    <property type="entry name" value="Ribosomal_uS19_SF"/>
</dbReference>
<gene>
    <name evidence="5" type="ORF">BASA50_005872</name>
</gene>
<comment type="caution">
    <text evidence="5">The sequence shown here is derived from an EMBL/GenBank/DDBJ whole genome shotgun (WGS) entry which is preliminary data.</text>
</comment>
<evidence type="ECO:0000256" key="3">
    <source>
        <dbReference type="ARBA" id="ARBA00023274"/>
    </source>
</evidence>
<dbReference type="InterPro" id="IPR002222">
    <property type="entry name" value="Ribosomal_uS19"/>
</dbReference>
<accession>A0ABQ8FED6</accession>
<organism evidence="5 6">
    <name type="scientific">Batrachochytrium salamandrivorans</name>
    <dbReference type="NCBI Taxonomy" id="1357716"/>
    <lineage>
        <taxon>Eukaryota</taxon>
        <taxon>Fungi</taxon>
        <taxon>Fungi incertae sedis</taxon>
        <taxon>Chytridiomycota</taxon>
        <taxon>Chytridiomycota incertae sedis</taxon>
        <taxon>Chytridiomycetes</taxon>
        <taxon>Rhizophydiales</taxon>
        <taxon>Rhizophydiales incertae sedis</taxon>
        <taxon>Batrachochytrium</taxon>
    </lineage>
</organism>
<sequence>MPRAVWKGPFFVPFPKTAAGEAIKTSARASTILPSHVGKKFLVHNGKSYLPVFITEQMVNKKLGEFAPTRKPFSYKKKER</sequence>
<dbReference type="EMBL" id="JAFCIX010000310">
    <property type="protein sequence ID" value="KAH6595353.1"/>
    <property type="molecule type" value="Genomic_DNA"/>
</dbReference>
<evidence type="ECO:0000313" key="6">
    <source>
        <dbReference type="Proteomes" id="UP001648503"/>
    </source>
</evidence>
<comment type="similarity">
    <text evidence="1 4">Belongs to the universal ribosomal protein uS19 family.</text>
</comment>
<dbReference type="PANTHER" id="PTHR11880:SF8">
    <property type="entry name" value="SMALL RIBOSOMAL SUBUNIT PROTEIN US19M"/>
    <property type="match status" value="1"/>
</dbReference>
<dbReference type="PIRSF" id="PIRSF002144">
    <property type="entry name" value="Ribosomal_S19"/>
    <property type="match status" value="1"/>
</dbReference>
<evidence type="ECO:0000256" key="4">
    <source>
        <dbReference type="RuleBase" id="RU003485"/>
    </source>
</evidence>
<keyword evidence="6" id="KW-1185">Reference proteome</keyword>
<dbReference type="PRINTS" id="PR00975">
    <property type="entry name" value="RIBOSOMALS19"/>
</dbReference>
<dbReference type="Proteomes" id="UP001648503">
    <property type="component" value="Unassembled WGS sequence"/>
</dbReference>
<dbReference type="PANTHER" id="PTHR11880">
    <property type="entry name" value="RIBOSOMAL PROTEIN S19P FAMILY MEMBER"/>
    <property type="match status" value="1"/>
</dbReference>